<dbReference type="PANTHER" id="PTHR22812">
    <property type="entry name" value="CHROMOBOX PROTEIN"/>
    <property type="match status" value="1"/>
</dbReference>
<dbReference type="PROSITE" id="PS50013">
    <property type="entry name" value="CHROMO_2"/>
    <property type="match status" value="1"/>
</dbReference>
<name>A0A4S4MPA2_9APHY</name>
<feature type="compositionally biased region" description="Acidic residues" evidence="3">
    <location>
        <begin position="21"/>
        <end position="33"/>
    </location>
</feature>
<keyword evidence="6" id="KW-1185">Reference proteome</keyword>
<dbReference type="InterPro" id="IPR051219">
    <property type="entry name" value="Heterochromatin_chromo-domain"/>
</dbReference>
<evidence type="ECO:0000256" key="3">
    <source>
        <dbReference type="SAM" id="MobiDB-lite"/>
    </source>
</evidence>
<evidence type="ECO:0000256" key="1">
    <source>
        <dbReference type="ARBA" id="ARBA00004123"/>
    </source>
</evidence>
<dbReference type="OrthoDB" id="433924at2759"/>
<reference evidence="5 6" key="1">
    <citation type="submission" date="2019-02" db="EMBL/GenBank/DDBJ databases">
        <title>Genome sequencing of the rare red list fungi Antrodiella citrinella (Flaviporus citrinellus).</title>
        <authorList>
            <person name="Buettner E."/>
            <person name="Kellner H."/>
        </authorList>
    </citation>
    <scope>NUCLEOTIDE SEQUENCE [LARGE SCALE GENOMIC DNA]</scope>
    <source>
        <strain evidence="5 6">DSM 108506</strain>
    </source>
</reference>
<dbReference type="InterPro" id="IPR023780">
    <property type="entry name" value="Chromo_domain"/>
</dbReference>
<gene>
    <name evidence="5" type="ORF">EUX98_g6441</name>
</gene>
<dbReference type="GO" id="GO:0005634">
    <property type="term" value="C:nucleus"/>
    <property type="evidence" value="ECO:0007669"/>
    <property type="project" value="UniProtKB-SubCell"/>
</dbReference>
<organism evidence="5 6">
    <name type="scientific">Antrodiella citrinella</name>
    <dbReference type="NCBI Taxonomy" id="2447956"/>
    <lineage>
        <taxon>Eukaryota</taxon>
        <taxon>Fungi</taxon>
        <taxon>Dikarya</taxon>
        <taxon>Basidiomycota</taxon>
        <taxon>Agaricomycotina</taxon>
        <taxon>Agaricomycetes</taxon>
        <taxon>Polyporales</taxon>
        <taxon>Steccherinaceae</taxon>
        <taxon>Antrodiella</taxon>
    </lineage>
</organism>
<evidence type="ECO:0000313" key="5">
    <source>
        <dbReference type="EMBL" id="THH27749.1"/>
    </source>
</evidence>
<dbReference type="Pfam" id="PF00385">
    <property type="entry name" value="Chromo"/>
    <property type="match status" value="1"/>
</dbReference>
<dbReference type="GO" id="GO:0006338">
    <property type="term" value="P:chromatin remodeling"/>
    <property type="evidence" value="ECO:0007669"/>
    <property type="project" value="UniProtKB-ARBA"/>
</dbReference>
<dbReference type="InterPro" id="IPR008251">
    <property type="entry name" value="Chromo_shadow_dom"/>
</dbReference>
<feature type="region of interest" description="Disordered" evidence="3">
    <location>
        <begin position="1"/>
        <end position="33"/>
    </location>
</feature>
<keyword evidence="2" id="KW-0539">Nucleus</keyword>
<accession>A0A4S4MPA2</accession>
<dbReference type="SMART" id="SM00298">
    <property type="entry name" value="CHROMO"/>
    <property type="match status" value="1"/>
</dbReference>
<protein>
    <recommendedName>
        <fullName evidence="4">Chromo domain-containing protein</fullName>
    </recommendedName>
</protein>
<dbReference type="EMBL" id="SGPM01000228">
    <property type="protein sequence ID" value="THH27749.1"/>
    <property type="molecule type" value="Genomic_DNA"/>
</dbReference>
<comment type="subcellular location">
    <subcellularLocation>
        <location evidence="1">Nucleus</location>
    </subcellularLocation>
</comment>
<dbReference type="AlphaFoldDB" id="A0A4S4MPA2"/>
<dbReference type="SUPFAM" id="SSF54160">
    <property type="entry name" value="Chromo domain-like"/>
    <property type="match status" value="2"/>
</dbReference>
<feature type="compositionally biased region" description="Low complexity" evidence="3">
    <location>
        <begin position="145"/>
        <end position="166"/>
    </location>
</feature>
<dbReference type="InterPro" id="IPR016197">
    <property type="entry name" value="Chromo-like_dom_sf"/>
</dbReference>
<feature type="domain" description="Chromo" evidence="4">
    <location>
        <begin position="31"/>
        <end position="92"/>
    </location>
</feature>
<feature type="region of interest" description="Disordered" evidence="3">
    <location>
        <begin position="79"/>
        <end position="184"/>
    </location>
</feature>
<sequence length="267" mass="30381">MPRYPSDEEMADLEATRDASGEEEEGEEEEYEIEQIIDAKSNAFKGKMGYLVKWKGYGVGENSWVSEEDAQGAADLIKEYWEKQKQGPRKPTARKSLPAEAREASPEVEAVPAKKRGRTSVSKPISVSDDDDEQSDRPQPKKSKNTATSASVTKSKSASMTKSSAQKPKKRAPSPSDSDEETFSDMRKWKLATSWEHIVKRVDTVERTDDGKLLVYFTLNERGLTKVEHAQCREESALCKEKFPKAMLDFYERNLRWRNLEDEDKED</sequence>
<proteinExistence type="predicted"/>
<dbReference type="InterPro" id="IPR000953">
    <property type="entry name" value="Chromo/chromo_shadow_dom"/>
</dbReference>
<comment type="caution">
    <text evidence="5">The sequence shown here is derived from an EMBL/GenBank/DDBJ whole genome shotgun (WGS) entry which is preliminary data.</text>
</comment>
<evidence type="ECO:0000259" key="4">
    <source>
        <dbReference type="PROSITE" id="PS50013"/>
    </source>
</evidence>
<evidence type="ECO:0000256" key="2">
    <source>
        <dbReference type="ARBA" id="ARBA00023242"/>
    </source>
</evidence>
<dbReference type="Proteomes" id="UP000308730">
    <property type="component" value="Unassembled WGS sequence"/>
</dbReference>
<dbReference type="Pfam" id="PF01393">
    <property type="entry name" value="Chromo_shadow"/>
    <property type="match status" value="1"/>
</dbReference>
<dbReference type="Gene3D" id="2.40.50.40">
    <property type="match status" value="2"/>
</dbReference>
<evidence type="ECO:0000313" key="6">
    <source>
        <dbReference type="Proteomes" id="UP000308730"/>
    </source>
</evidence>